<dbReference type="InterPro" id="IPR011042">
    <property type="entry name" value="6-blade_b-propeller_TolB-like"/>
</dbReference>
<sequence length="375" mass="41752">MPIIKVILVALFLITPYLTFAEQNSHQNIVKQLHVPAGFTLSIFADNLPNARSLALGDNGVVFVGTGTEGAVYAVQDSNSDGVADQRYIIASGLTMPNGLAYKSDSLYVAEVNRIIRFDRITQQLANPPKPVVVYDQFPSEQHHGWKYLRFGPDNKLYTTVGAPCNICEPEKPIYSSLVRLNADGSGFEILARGIRSSVGFDWQPETDALFFNDNGRDYMGDDLPPDELNQWTTTGEHFGFPYCHGGDIADPDLAADKTCQQFTAPVWKFKAHVAPLGLRFYRGKQFPVEFKNQLFVAEHGSWNRSEPQGYRVVLVKFKQSQPVAEQVFIDGWLTKTGKVLGRPVDILEMPDGSLLISDDKRGVIYKVEHKGNHG</sequence>
<dbReference type="PANTHER" id="PTHR33546:SF1">
    <property type="entry name" value="LARGE, MULTIFUNCTIONAL SECRETED PROTEIN"/>
    <property type="match status" value="1"/>
</dbReference>
<dbReference type="Pfam" id="PF22807">
    <property type="entry name" value="TrAA12"/>
    <property type="match status" value="1"/>
</dbReference>
<dbReference type="Proteomes" id="UP001160519">
    <property type="component" value="Unassembled WGS sequence"/>
</dbReference>
<protein>
    <submittedName>
        <fullName evidence="2">PQQ-dependent sugar dehydrogenase</fullName>
    </submittedName>
</protein>
<evidence type="ECO:0000313" key="3">
    <source>
        <dbReference type="Proteomes" id="UP001160519"/>
    </source>
</evidence>
<name>A0AA43Q7G5_9GAMM</name>
<dbReference type="Gene3D" id="2.120.10.30">
    <property type="entry name" value="TolB, C-terminal domain"/>
    <property type="match status" value="1"/>
</dbReference>
<dbReference type="EMBL" id="JAQSDF010000013">
    <property type="protein sequence ID" value="MDI1230728.1"/>
    <property type="molecule type" value="Genomic_DNA"/>
</dbReference>
<dbReference type="InterPro" id="IPR011041">
    <property type="entry name" value="Quinoprot_gluc/sorb_DH_b-prop"/>
</dbReference>
<comment type="caution">
    <text evidence="2">The sequence shown here is derived from an EMBL/GenBank/DDBJ whole genome shotgun (WGS) entry which is preliminary data.</text>
</comment>
<gene>
    <name evidence="2" type="ORF">PSU93_06230</name>
</gene>
<evidence type="ECO:0000313" key="2">
    <source>
        <dbReference type="EMBL" id="MDI1230728.1"/>
    </source>
</evidence>
<keyword evidence="3" id="KW-1185">Reference proteome</keyword>
<dbReference type="AlphaFoldDB" id="A0AA43Q7G5"/>
<dbReference type="InterPro" id="IPR054539">
    <property type="entry name" value="Beta-prop_PDH"/>
</dbReference>
<reference evidence="2" key="1">
    <citation type="submission" date="2023-01" db="EMBL/GenBank/DDBJ databases">
        <title>Biogeochemical cycle of methane in antarctic sediments.</title>
        <authorList>
            <person name="Roldan D.M."/>
            <person name="Menes R.J."/>
        </authorList>
    </citation>
    <scope>NUCLEOTIDE SEQUENCE [LARGE SCALE GENOMIC DNA]</scope>
    <source>
        <strain evidence="2">K-2018 MAG008</strain>
    </source>
</reference>
<organism evidence="2 3">
    <name type="scientific">Candidatus Methylobacter titanis</name>
    <dbReference type="NCBI Taxonomy" id="3053457"/>
    <lineage>
        <taxon>Bacteria</taxon>
        <taxon>Pseudomonadati</taxon>
        <taxon>Pseudomonadota</taxon>
        <taxon>Gammaproteobacteria</taxon>
        <taxon>Methylococcales</taxon>
        <taxon>Methylococcaceae</taxon>
        <taxon>Methylobacter</taxon>
    </lineage>
</organism>
<evidence type="ECO:0000259" key="1">
    <source>
        <dbReference type="Pfam" id="PF22807"/>
    </source>
</evidence>
<dbReference type="PANTHER" id="PTHR33546">
    <property type="entry name" value="LARGE, MULTIFUNCTIONAL SECRETED PROTEIN-RELATED"/>
    <property type="match status" value="1"/>
</dbReference>
<accession>A0AA43Q7G5</accession>
<feature type="domain" description="Pyrroloquinoline quinone-dependent pyranose dehydrogenase beta-propeller" evidence="1">
    <location>
        <begin position="255"/>
        <end position="370"/>
    </location>
</feature>
<dbReference type="SUPFAM" id="SSF50952">
    <property type="entry name" value="Soluble quinoprotein glucose dehydrogenase"/>
    <property type="match status" value="1"/>
</dbReference>
<proteinExistence type="predicted"/>